<dbReference type="Proteomes" id="UP000886757">
    <property type="component" value="Unassembled WGS sequence"/>
</dbReference>
<dbReference type="PANTHER" id="PTHR37804:SF1">
    <property type="entry name" value="CDAA REGULATORY PROTEIN CDAR"/>
    <property type="match status" value="1"/>
</dbReference>
<reference evidence="1" key="1">
    <citation type="submission" date="2020-10" db="EMBL/GenBank/DDBJ databases">
        <authorList>
            <person name="Gilroy R."/>
        </authorList>
    </citation>
    <scope>NUCLEOTIDE SEQUENCE</scope>
    <source>
        <strain evidence="1">ChiSjej4B22-8148</strain>
    </source>
</reference>
<comment type="caution">
    <text evidence="1">The sequence shown here is derived from an EMBL/GenBank/DDBJ whole genome shotgun (WGS) entry which is preliminary data.</text>
</comment>
<dbReference type="PANTHER" id="PTHR37804">
    <property type="entry name" value="CDAA REGULATORY PROTEIN CDAR"/>
    <property type="match status" value="1"/>
</dbReference>
<dbReference type="Gene3D" id="2.170.120.30">
    <property type="match status" value="2"/>
</dbReference>
<dbReference type="AlphaFoldDB" id="A0A9D1AD39"/>
<evidence type="ECO:0008006" key="3">
    <source>
        <dbReference type="Google" id="ProtNLM"/>
    </source>
</evidence>
<protein>
    <recommendedName>
        <fullName evidence="3">YbbR-like domain-containing protein</fullName>
    </recommendedName>
</protein>
<evidence type="ECO:0000313" key="1">
    <source>
        <dbReference type="EMBL" id="HIR13759.1"/>
    </source>
</evidence>
<dbReference type="Gene3D" id="2.170.120.40">
    <property type="entry name" value="YbbR-like domain"/>
    <property type="match status" value="2"/>
</dbReference>
<dbReference type="Pfam" id="PF07949">
    <property type="entry name" value="YbbR"/>
    <property type="match status" value="2"/>
</dbReference>
<accession>A0A9D1AD39</accession>
<dbReference type="EMBL" id="DVGK01000083">
    <property type="protein sequence ID" value="HIR13759.1"/>
    <property type="molecule type" value="Genomic_DNA"/>
</dbReference>
<gene>
    <name evidence="1" type="ORF">IAB31_07535</name>
</gene>
<sequence>MKRKLTRNIGLKILSLLVAYLIWLLVISIDDPIISEVIRDVPVQILNVDSVTAIDRTVSVLEGDTVSIRVKERRSVVENLTRDDFTVVADLENLNAMDAVPLYATCTNTSVTWDEIDIYPSSMKVQIELNKQSEFNITVRTEGSPENPYEVGTTEVVEGPTVLIAGPESVVDIIGQVVAEVNVNGMSEDGRKTASLTVYDKNGTAFTETQMGRLQIKDSSGVLLDGNEVNVKITLWETMADIPVEVELEGTPAEGYQVSSVSTVPVTVNLVGTQEALARLNGKIVLKDPISVEGASESITVTANLEETLESLEEDLRMPEESDPTVTITVLIEKTADRTFTIPLSNIEILNRPENMTLTVSPSDMISVSVHSTDNTTVDITESDIQATADFSPCAEPGNYEIPVEITLPEGYELTSEVVLVVTSAEQETTAESAAAASEG</sequence>
<organism evidence="1 2">
    <name type="scientific">Candidatus Choladousia intestinavium</name>
    <dbReference type="NCBI Taxonomy" id="2840727"/>
    <lineage>
        <taxon>Bacteria</taxon>
        <taxon>Bacillati</taxon>
        <taxon>Bacillota</taxon>
        <taxon>Clostridia</taxon>
        <taxon>Lachnospirales</taxon>
        <taxon>Lachnospiraceae</taxon>
        <taxon>Lachnospiraceae incertae sedis</taxon>
        <taxon>Candidatus Choladousia</taxon>
    </lineage>
</organism>
<dbReference type="InterPro" id="IPR012505">
    <property type="entry name" value="YbbR"/>
</dbReference>
<proteinExistence type="predicted"/>
<name>A0A9D1AD39_9FIRM</name>
<reference evidence="1" key="2">
    <citation type="journal article" date="2021" name="PeerJ">
        <title>Extensive microbial diversity within the chicken gut microbiome revealed by metagenomics and culture.</title>
        <authorList>
            <person name="Gilroy R."/>
            <person name="Ravi A."/>
            <person name="Getino M."/>
            <person name="Pursley I."/>
            <person name="Horton D.L."/>
            <person name="Alikhan N.F."/>
            <person name="Baker D."/>
            <person name="Gharbi K."/>
            <person name="Hall N."/>
            <person name="Watson M."/>
            <person name="Adriaenssens E.M."/>
            <person name="Foster-Nyarko E."/>
            <person name="Jarju S."/>
            <person name="Secka A."/>
            <person name="Antonio M."/>
            <person name="Oren A."/>
            <person name="Chaudhuri R.R."/>
            <person name="La Ragione R."/>
            <person name="Hildebrand F."/>
            <person name="Pallen M.J."/>
        </authorList>
    </citation>
    <scope>NUCLEOTIDE SEQUENCE</scope>
    <source>
        <strain evidence="1">ChiSjej4B22-8148</strain>
    </source>
</reference>
<evidence type="ECO:0000313" key="2">
    <source>
        <dbReference type="Proteomes" id="UP000886757"/>
    </source>
</evidence>
<dbReference type="InterPro" id="IPR053154">
    <property type="entry name" value="c-di-AMP_regulator"/>
</dbReference>